<evidence type="ECO:0000313" key="1">
    <source>
        <dbReference type="EMBL" id="NYS46902.1"/>
    </source>
</evidence>
<sequence length="376" mass="43833">MEKQHVVLSASSSHRWLTCPPLARLEECFENKINEVSKEGTLAHKVAEEKLKKELGLKYELIKIEDKEMEDYTDDYVSFVIEELEILKEHTKNPIIHIEQRLDFSHYVPEGSGTGDCVLVADKTIHVIDFKYGKGVEVSAKDNPQMKLYALGALRLYETIYDIEEIRMTIFQPRKFNISTDTISVKKLINWAETELKDKAELAFEGKGIVEYGPWCQFSNCSVVLRARYDHHKKLERFQLQSPHLLTDVEIEEVLEHVDDLSKWAEEIKEYAQKIAIETGKKWNGFKLVESRTNRKFKNEDEVIKILEENGYQDIYKKNLISMTELQKKLGKIKFEELLSQMVYKPKGKAVLVSNLDRRKEIINAKNEFNVVTEEK</sequence>
<dbReference type="Pfam" id="PF10926">
    <property type="entry name" value="DUF2800"/>
    <property type="match status" value="1"/>
</dbReference>
<dbReference type="InterPro" id="IPR021229">
    <property type="entry name" value="DUF2800"/>
</dbReference>
<evidence type="ECO:0000313" key="2">
    <source>
        <dbReference type="Proteomes" id="UP000531840"/>
    </source>
</evidence>
<name>A0ABX2SZW7_9BACL</name>
<dbReference type="RefSeq" id="WP_179940197.1">
    <property type="nucleotide sequence ID" value="NZ_JACBYF010000002.1"/>
</dbReference>
<accession>A0ABX2SZW7</accession>
<dbReference type="Proteomes" id="UP000531840">
    <property type="component" value="Unassembled WGS sequence"/>
</dbReference>
<protein>
    <submittedName>
        <fullName evidence="1">DUF2800 domain-containing protein</fullName>
    </submittedName>
</protein>
<reference evidence="1 2" key="1">
    <citation type="submission" date="2020-07" db="EMBL/GenBank/DDBJ databases">
        <title>MOT database genomes.</title>
        <authorList>
            <person name="Joseph S."/>
            <person name="Aduse-Opoku J."/>
            <person name="Hashim A."/>
            <person name="Wade W."/>
            <person name="Curtis M."/>
        </authorList>
    </citation>
    <scope>NUCLEOTIDE SEQUENCE [LARGE SCALE GENOMIC DNA]</scope>
    <source>
        <strain evidence="1 2">CIP 106318</strain>
    </source>
</reference>
<dbReference type="EMBL" id="JACBYF010000002">
    <property type="protein sequence ID" value="NYS46902.1"/>
    <property type="molecule type" value="Genomic_DNA"/>
</dbReference>
<gene>
    <name evidence="1" type="ORF">HZY85_01665</name>
</gene>
<organism evidence="1 2">
    <name type="scientific">Gemelliphila palaticanis</name>
    <dbReference type="NCBI Taxonomy" id="81950"/>
    <lineage>
        <taxon>Bacteria</taxon>
        <taxon>Bacillati</taxon>
        <taxon>Bacillota</taxon>
        <taxon>Bacilli</taxon>
        <taxon>Bacillales</taxon>
        <taxon>Gemellaceae</taxon>
        <taxon>Gemelliphila</taxon>
    </lineage>
</organism>
<keyword evidence="2" id="KW-1185">Reference proteome</keyword>
<comment type="caution">
    <text evidence="1">The sequence shown here is derived from an EMBL/GenBank/DDBJ whole genome shotgun (WGS) entry which is preliminary data.</text>
</comment>
<proteinExistence type="predicted"/>